<dbReference type="EnsemblProtists" id="HpaT811274">
    <property type="protein sequence ID" value="HpaP811274"/>
    <property type="gene ID" value="HpaG811274"/>
</dbReference>
<dbReference type="PANTHER" id="PTHR47482:SF5">
    <property type="entry name" value="FAR1 DOMAIN-CONTAINING PROTEIN"/>
    <property type="match status" value="1"/>
</dbReference>
<evidence type="ECO:0000313" key="1">
    <source>
        <dbReference type="EnsemblProtists" id="HpaP811274"/>
    </source>
</evidence>
<reference evidence="2" key="1">
    <citation type="journal article" date="2010" name="Science">
        <title>Signatures of adaptation to obligate biotrophy in the Hyaloperonospora arabidopsidis genome.</title>
        <authorList>
            <person name="Baxter L."/>
            <person name="Tripathy S."/>
            <person name="Ishaque N."/>
            <person name="Boot N."/>
            <person name="Cabral A."/>
            <person name="Kemen E."/>
            <person name="Thines M."/>
            <person name="Ah-Fong A."/>
            <person name="Anderson R."/>
            <person name="Badejoko W."/>
            <person name="Bittner-Eddy P."/>
            <person name="Boore J.L."/>
            <person name="Chibucos M.C."/>
            <person name="Coates M."/>
            <person name="Dehal P."/>
            <person name="Delehaunty K."/>
            <person name="Dong S."/>
            <person name="Downton P."/>
            <person name="Dumas B."/>
            <person name="Fabro G."/>
            <person name="Fronick C."/>
            <person name="Fuerstenberg S.I."/>
            <person name="Fulton L."/>
            <person name="Gaulin E."/>
            <person name="Govers F."/>
            <person name="Hughes L."/>
            <person name="Humphray S."/>
            <person name="Jiang R.H."/>
            <person name="Judelson H."/>
            <person name="Kamoun S."/>
            <person name="Kyung K."/>
            <person name="Meijer H."/>
            <person name="Minx P."/>
            <person name="Morris P."/>
            <person name="Nelson J."/>
            <person name="Phuntumart V."/>
            <person name="Qutob D."/>
            <person name="Rehmany A."/>
            <person name="Rougon-Cardoso A."/>
            <person name="Ryden P."/>
            <person name="Torto-Alalibo T."/>
            <person name="Studholme D."/>
            <person name="Wang Y."/>
            <person name="Win J."/>
            <person name="Wood J."/>
            <person name="Clifton S.W."/>
            <person name="Rogers J."/>
            <person name="Van den Ackerveken G."/>
            <person name="Jones J.D."/>
            <person name="McDowell J.M."/>
            <person name="Beynon J."/>
            <person name="Tyler B.M."/>
        </authorList>
    </citation>
    <scope>NUCLEOTIDE SEQUENCE [LARGE SCALE GENOMIC DNA]</scope>
    <source>
        <strain evidence="2">Emoy2</strain>
    </source>
</reference>
<evidence type="ECO:0008006" key="3">
    <source>
        <dbReference type="Google" id="ProtNLM"/>
    </source>
</evidence>
<dbReference type="PANTHER" id="PTHR47482">
    <property type="entry name" value="OS11G0632001 PROTEIN"/>
    <property type="match status" value="1"/>
</dbReference>
<sequence length="257" mass="29125">MESNEDEDVDMHAEEYVGEILKDFAMANRSLKGDADGDEDDNDDQMTAEIAEQSSIVFAPNLTDFFSHPSRTFPTLEAGRASLREKAHSEGFAIKKKYEKNADKQEGERSQRTRKEFQKRLHLQCVCAGQTTRDASVKPKRETRSRLKGCQWGAHIMKVDGSYRVKISGEHNHAAARDMSVYPAARRGTPEQETFVRNLIEARIGSGTILDNLREIFGGSCLLTAKDIRNRRQKYRAQRKARSPETDALVLKMIEDT</sequence>
<dbReference type="HOGENOM" id="CLU_1083590_0_0_1"/>
<dbReference type="InParanoid" id="M4BXJ3"/>
<reference evidence="1" key="2">
    <citation type="submission" date="2015-06" db="UniProtKB">
        <authorList>
            <consortium name="EnsemblProtists"/>
        </authorList>
    </citation>
    <scope>IDENTIFICATION</scope>
    <source>
        <strain evidence="1">Emoy2</strain>
    </source>
</reference>
<proteinExistence type="predicted"/>
<dbReference type="AlphaFoldDB" id="M4BXJ3"/>
<dbReference type="Proteomes" id="UP000011713">
    <property type="component" value="Unassembled WGS sequence"/>
</dbReference>
<dbReference type="EMBL" id="JH598028">
    <property type="status" value="NOT_ANNOTATED_CDS"/>
    <property type="molecule type" value="Genomic_DNA"/>
</dbReference>
<accession>M4BXJ3</accession>
<organism evidence="1 2">
    <name type="scientific">Hyaloperonospora arabidopsidis (strain Emoy2)</name>
    <name type="common">Downy mildew agent</name>
    <name type="synonym">Peronospora arabidopsidis</name>
    <dbReference type="NCBI Taxonomy" id="559515"/>
    <lineage>
        <taxon>Eukaryota</taxon>
        <taxon>Sar</taxon>
        <taxon>Stramenopiles</taxon>
        <taxon>Oomycota</taxon>
        <taxon>Peronosporomycetes</taxon>
        <taxon>Peronosporales</taxon>
        <taxon>Peronosporaceae</taxon>
        <taxon>Hyaloperonospora</taxon>
    </lineage>
</organism>
<dbReference type="VEuPathDB" id="FungiDB:HpaG811274"/>
<evidence type="ECO:0000313" key="2">
    <source>
        <dbReference type="Proteomes" id="UP000011713"/>
    </source>
</evidence>
<name>M4BXJ3_HYAAE</name>
<protein>
    <recommendedName>
        <fullName evidence="3">FAR1 domain-containing protein</fullName>
    </recommendedName>
</protein>
<keyword evidence="2" id="KW-1185">Reference proteome</keyword>